<reference evidence="1" key="1">
    <citation type="submission" date="2020-02" db="EMBL/GenBank/DDBJ databases">
        <authorList>
            <person name="Meier V. D."/>
        </authorList>
    </citation>
    <scope>NUCLEOTIDE SEQUENCE</scope>
    <source>
        <strain evidence="1">AVDCRST_MAG84</strain>
    </source>
</reference>
<organism evidence="1">
    <name type="scientific">uncultured Microcoleus sp</name>
    <dbReference type="NCBI Taxonomy" id="259945"/>
    <lineage>
        <taxon>Bacteria</taxon>
        <taxon>Bacillati</taxon>
        <taxon>Cyanobacteriota</taxon>
        <taxon>Cyanophyceae</taxon>
        <taxon>Oscillatoriophycideae</taxon>
        <taxon>Oscillatoriales</taxon>
        <taxon>Microcoleaceae</taxon>
        <taxon>Microcoleus</taxon>
        <taxon>environmental samples</taxon>
    </lineage>
</organism>
<sequence>MLRTWTDTHYKLEDDDWLYIATHEEQSSASLVCPGYARDGEGFSIHFTPAHLETLEHLLAALRIIKAQQEAMLEYTYPEPKATTHLIR</sequence>
<dbReference type="EMBL" id="CADCTZ010000131">
    <property type="protein sequence ID" value="CAA9312815.1"/>
    <property type="molecule type" value="Genomic_DNA"/>
</dbReference>
<gene>
    <name evidence="1" type="ORF">AVDCRST_MAG84-890</name>
</gene>
<protein>
    <submittedName>
        <fullName evidence="1">Uncharacterized protein</fullName>
    </submittedName>
</protein>
<name>A0A6J4KSC6_9CYAN</name>
<proteinExistence type="predicted"/>
<evidence type="ECO:0000313" key="1">
    <source>
        <dbReference type="EMBL" id="CAA9312815.1"/>
    </source>
</evidence>
<dbReference type="AlphaFoldDB" id="A0A6J4KSC6"/>
<accession>A0A6J4KSC6</accession>